<gene>
    <name evidence="3" type="ORF">C484_11441</name>
</gene>
<dbReference type="PATRIC" id="fig|1230458.4.peg.2298"/>
<feature type="region of interest" description="Disordered" evidence="1">
    <location>
        <begin position="104"/>
        <end position="126"/>
    </location>
</feature>
<dbReference type="OrthoDB" id="218532at2157"/>
<comment type="caution">
    <text evidence="3">The sequence shown here is derived from an EMBL/GenBank/DDBJ whole genome shotgun (WGS) entry which is preliminary data.</text>
</comment>
<feature type="domain" description="Halobacterial output" evidence="2">
    <location>
        <begin position="34"/>
        <end position="106"/>
    </location>
</feature>
<reference evidence="3 4" key="1">
    <citation type="journal article" date="2014" name="PLoS Genet.">
        <title>Phylogenetically driven sequencing of extremely halophilic archaea reveals strategies for static and dynamic osmo-response.</title>
        <authorList>
            <person name="Becker E.A."/>
            <person name="Seitzer P.M."/>
            <person name="Tritt A."/>
            <person name="Larsen D."/>
            <person name="Krusor M."/>
            <person name="Yao A.I."/>
            <person name="Wu D."/>
            <person name="Madern D."/>
            <person name="Eisen J.A."/>
            <person name="Darling A.E."/>
            <person name="Facciotti M.T."/>
        </authorList>
    </citation>
    <scope>NUCLEOTIDE SEQUENCE [LARGE SCALE GENOMIC DNA]</scope>
    <source>
        <strain evidence="3 4">DSM 12281</strain>
    </source>
</reference>
<evidence type="ECO:0000256" key="1">
    <source>
        <dbReference type="SAM" id="MobiDB-lite"/>
    </source>
</evidence>
<organism evidence="3 4">
    <name type="scientific">Natrialba taiwanensis DSM 12281</name>
    <dbReference type="NCBI Taxonomy" id="1230458"/>
    <lineage>
        <taxon>Archaea</taxon>
        <taxon>Methanobacteriati</taxon>
        <taxon>Methanobacteriota</taxon>
        <taxon>Stenosarchaea group</taxon>
        <taxon>Halobacteria</taxon>
        <taxon>Halobacteriales</taxon>
        <taxon>Natrialbaceae</taxon>
        <taxon>Natrialba</taxon>
    </lineage>
</organism>
<name>L9ZWV1_9EURY</name>
<evidence type="ECO:0000313" key="3">
    <source>
        <dbReference type="EMBL" id="ELY90834.1"/>
    </source>
</evidence>
<dbReference type="Pfam" id="PF18545">
    <property type="entry name" value="HalOD1"/>
    <property type="match status" value="1"/>
</dbReference>
<proteinExistence type="predicted"/>
<dbReference type="AlphaFoldDB" id="L9ZWV1"/>
<sequence>MQTDCSPADDAADRQYDQSNDRYVFHHDTESSALVTTTIVHALASVTDIDVSQGEFSLYDSVDPDALNRLFRSTADGSERSGGHVAFTAVEHTVYVYANGDVIIHPPTETDPGVEQPRPHPNSQQR</sequence>
<accession>L9ZWV1</accession>
<dbReference type="InterPro" id="IPR040624">
    <property type="entry name" value="HalOD1"/>
</dbReference>
<evidence type="ECO:0000313" key="4">
    <source>
        <dbReference type="Proteomes" id="UP000011648"/>
    </source>
</evidence>
<dbReference type="Proteomes" id="UP000011648">
    <property type="component" value="Unassembled WGS sequence"/>
</dbReference>
<dbReference type="EMBL" id="AOIL01000042">
    <property type="protein sequence ID" value="ELY90834.1"/>
    <property type="molecule type" value="Genomic_DNA"/>
</dbReference>
<dbReference type="RefSeq" id="WP_006826037.1">
    <property type="nucleotide sequence ID" value="NZ_AOIL01000042.1"/>
</dbReference>
<keyword evidence="4" id="KW-1185">Reference proteome</keyword>
<evidence type="ECO:0000259" key="2">
    <source>
        <dbReference type="Pfam" id="PF18545"/>
    </source>
</evidence>
<protein>
    <recommendedName>
        <fullName evidence="2">Halobacterial output domain-containing protein</fullName>
    </recommendedName>
</protein>